<dbReference type="SUPFAM" id="SSF52047">
    <property type="entry name" value="RNI-like"/>
    <property type="match status" value="1"/>
</dbReference>
<dbReference type="InterPro" id="IPR036047">
    <property type="entry name" value="F-box-like_dom_sf"/>
</dbReference>
<dbReference type="AlphaFoldDB" id="A0A5J9SKM8"/>
<feature type="non-terminal residue" evidence="2">
    <location>
        <position position="1"/>
    </location>
</feature>
<evidence type="ECO:0000313" key="3">
    <source>
        <dbReference type="Proteomes" id="UP000324897"/>
    </source>
</evidence>
<sequence length="496" mass="55402">MATDFVAAAAAAGGAKRRRVDARGVQGEEAAALPAVHLSSLPDELRQRILTHLPLKEAIRTGVLSLEWRDLWKSRWSHRSSVEIHLRSRNDLQKELDALPRPRRRLDRFSLIVDTCKLRSTELRRFLDYAAECRVEVLHVETRTSTAAEKLNFHLPRSSPLLARLSLRRISVSKMYYKGAQPFHALEVIRLHFVSMSEAAFGKMLLLCPNLRTLDLRGCDCSCSINWSRFILLPASMRSVTCAECDGAVNLKWANVPRLQSFLYSGSFFDAPFVLPGVATLSDLYICLSSSISGCFNIKEFDKSLPNDLSGLTVLTICSNALPAASPLSDDEATAQLPKLSNLQGLRELQLLMLKMMAANLADIYVFLNTCQCANLERLFIHLPKSDYEPTEVEASLDEVGEEPLEINLDNLKIVKVMNFKWHRIEVQLVSFLLRKAPSLNKLLLVSPSVAPLDVAGVQDSDLLLLKEAQADGKIMLSESDDSATQPYHSEVFIEV</sequence>
<name>A0A5J9SKM8_9POAL</name>
<accession>A0A5J9SKM8</accession>
<gene>
    <name evidence="2" type="ORF">EJB05_55101</name>
</gene>
<dbReference type="PANTHER" id="PTHR34145">
    <property type="entry name" value="OS02G0105600 PROTEIN"/>
    <property type="match status" value="1"/>
</dbReference>
<dbReference type="PANTHER" id="PTHR34145:SF65">
    <property type="entry name" value="FBD DOMAIN-CONTAINING PROTEIN"/>
    <property type="match status" value="1"/>
</dbReference>
<dbReference type="Pfam" id="PF00646">
    <property type="entry name" value="F-box"/>
    <property type="match status" value="1"/>
</dbReference>
<dbReference type="InterPro" id="IPR032675">
    <property type="entry name" value="LRR_dom_sf"/>
</dbReference>
<dbReference type="SUPFAM" id="SSF81383">
    <property type="entry name" value="F-box domain"/>
    <property type="match status" value="1"/>
</dbReference>
<evidence type="ECO:0000259" key="1">
    <source>
        <dbReference type="PROSITE" id="PS50181"/>
    </source>
</evidence>
<dbReference type="InterPro" id="IPR053772">
    <property type="entry name" value="At1g61320/At1g61330-like"/>
</dbReference>
<comment type="caution">
    <text evidence="2">The sequence shown here is derived from an EMBL/GenBank/DDBJ whole genome shotgun (WGS) entry which is preliminary data.</text>
</comment>
<dbReference type="Gene3D" id="3.80.10.10">
    <property type="entry name" value="Ribonuclease Inhibitor"/>
    <property type="match status" value="1"/>
</dbReference>
<evidence type="ECO:0000313" key="2">
    <source>
        <dbReference type="EMBL" id="TVT99531.1"/>
    </source>
</evidence>
<keyword evidence="3" id="KW-1185">Reference proteome</keyword>
<dbReference type="InterPro" id="IPR001810">
    <property type="entry name" value="F-box_dom"/>
</dbReference>
<dbReference type="Gramene" id="TVT99531">
    <property type="protein sequence ID" value="TVT99531"/>
    <property type="gene ID" value="EJB05_55101"/>
</dbReference>
<dbReference type="EMBL" id="RWGY01000710">
    <property type="protein sequence ID" value="TVT99531.1"/>
    <property type="molecule type" value="Genomic_DNA"/>
</dbReference>
<dbReference type="PROSITE" id="PS50181">
    <property type="entry name" value="FBOX"/>
    <property type="match status" value="1"/>
</dbReference>
<feature type="domain" description="F-box" evidence="1">
    <location>
        <begin position="35"/>
        <end position="79"/>
    </location>
</feature>
<dbReference type="OrthoDB" id="672536at2759"/>
<reference evidence="2 3" key="1">
    <citation type="journal article" date="2019" name="Sci. Rep.">
        <title>A high-quality genome of Eragrostis curvula grass provides insights into Poaceae evolution and supports new strategies to enhance forage quality.</title>
        <authorList>
            <person name="Carballo J."/>
            <person name="Santos B.A.C.M."/>
            <person name="Zappacosta D."/>
            <person name="Garbus I."/>
            <person name="Selva J.P."/>
            <person name="Gallo C.A."/>
            <person name="Diaz A."/>
            <person name="Albertini E."/>
            <person name="Caccamo M."/>
            <person name="Echenique V."/>
        </authorList>
    </citation>
    <scope>NUCLEOTIDE SEQUENCE [LARGE SCALE GENOMIC DNA]</scope>
    <source>
        <strain evidence="3">cv. Victoria</strain>
        <tissue evidence="2">Leaf</tissue>
    </source>
</reference>
<protein>
    <recommendedName>
        <fullName evidence="1">F-box domain-containing protein</fullName>
    </recommendedName>
</protein>
<organism evidence="2 3">
    <name type="scientific">Eragrostis curvula</name>
    <name type="common">weeping love grass</name>
    <dbReference type="NCBI Taxonomy" id="38414"/>
    <lineage>
        <taxon>Eukaryota</taxon>
        <taxon>Viridiplantae</taxon>
        <taxon>Streptophyta</taxon>
        <taxon>Embryophyta</taxon>
        <taxon>Tracheophyta</taxon>
        <taxon>Spermatophyta</taxon>
        <taxon>Magnoliopsida</taxon>
        <taxon>Liliopsida</taxon>
        <taxon>Poales</taxon>
        <taxon>Poaceae</taxon>
        <taxon>PACMAD clade</taxon>
        <taxon>Chloridoideae</taxon>
        <taxon>Eragrostideae</taxon>
        <taxon>Eragrostidinae</taxon>
        <taxon>Eragrostis</taxon>
    </lineage>
</organism>
<dbReference type="Proteomes" id="UP000324897">
    <property type="component" value="Unassembled WGS sequence"/>
</dbReference>
<proteinExistence type="predicted"/>
<dbReference type="InterPro" id="IPR055357">
    <property type="entry name" value="LRR_At1g61320_AtMIF1"/>
</dbReference>
<dbReference type="Pfam" id="PF23622">
    <property type="entry name" value="LRR_At1g61320_AtMIF1"/>
    <property type="match status" value="1"/>
</dbReference>